<evidence type="ECO:0000313" key="7">
    <source>
        <dbReference type="Proteomes" id="UP000050497"/>
    </source>
</evidence>
<feature type="domain" description="PAS" evidence="4">
    <location>
        <begin position="3"/>
        <end position="78"/>
    </location>
</feature>
<dbReference type="PROSITE" id="PS50112">
    <property type="entry name" value="PAS"/>
    <property type="match status" value="1"/>
</dbReference>
<dbReference type="OrthoDB" id="7991996at2"/>
<dbReference type="Pfam" id="PF13426">
    <property type="entry name" value="PAS_9"/>
    <property type="match status" value="1"/>
</dbReference>
<evidence type="ECO:0000256" key="3">
    <source>
        <dbReference type="ARBA" id="ARBA00022991"/>
    </source>
</evidence>
<keyword evidence="2" id="KW-0288">FMN</keyword>
<dbReference type="EMBL" id="LJSX01000011">
    <property type="protein sequence ID" value="KPQ10974.1"/>
    <property type="molecule type" value="Genomic_DNA"/>
</dbReference>
<reference evidence="6 8" key="2">
    <citation type="submission" date="2016-08" db="EMBL/GenBank/DDBJ databases">
        <authorList>
            <person name="Varghese N."/>
            <person name="Submissions Spin"/>
        </authorList>
    </citation>
    <scope>NUCLEOTIDE SEQUENCE [LARGE SCALE GENOMIC DNA]</scope>
    <source>
        <strain evidence="6 8">HL-109</strain>
    </source>
</reference>
<name>A0A0P7X7B2_9HYPH</name>
<dbReference type="CDD" id="cd00130">
    <property type="entry name" value="PAS"/>
    <property type="match status" value="1"/>
</dbReference>
<dbReference type="SUPFAM" id="SSF55785">
    <property type="entry name" value="PYP-like sensor domain (PAS domain)"/>
    <property type="match status" value="1"/>
</dbReference>
<dbReference type="AlphaFoldDB" id="A0A0P7X7B2"/>
<evidence type="ECO:0000313" key="5">
    <source>
        <dbReference type="EMBL" id="KPQ10974.1"/>
    </source>
</evidence>
<evidence type="ECO:0000256" key="1">
    <source>
        <dbReference type="ARBA" id="ARBA00022630"/>
    </source>
</evidence>
<evidence type="ECO:0000313" key="6">
    <source>
        <dbReference type="EMBL" id="SCC81883.1"/>
    </source>
</evidence>
<dbReference type="SMART" id="SM00086">
    <property type="entry name" value="PAC"/>
    <property type="match status" value="1"/>
</dbReference>
<gene>
    <name evidence="6" type="ORF">GA0071312_2854</name>
    <name evidence="5" type="ORF">HLUCCO17_08670</name>
</gene>
<evidence type="ECO:0000256" key="2">
    <source>
        <dbReference type="ARBA" id="ARBA00022643"/>
    </source>
</evidence>
<keyword evidence="3" id="KW-0157">Chromophore</keyword>
<dbReference type="InterPro" id="IPR035965">
    <property type="entry name" value="PAS-like_dom_sf"/>
</dbReference>
<sequence>MTVVGHVSRFAEDLNTTVLVTDTDFSAAGPKILYANPAVEALTGHPRESVIGRSPKILQGKATSPFTRKAMSAALRSGRPFHTCVTNYRADGSPYLCELDIRPLRNADGEIEAYISFEREVERRRVRARPGENTRYRPVDPGLEDEARNQLAGLDVFSTPLD</sequence>
<dbReference type="Proteomes" id="UP000182800">
    <property type="component" value="Unassembled WGS sequence"/>
</dbReference>
<dbReference type="PANTHER" id="PTHR47429:SF2">
    <property type="entry name" value="PROTEIN TWIN LOV 1"/>
    <property type="match status" value="1"/>
</dbReference>
<keyword evidence="8" id="KW-1185">Reference proteome</keyword>
<dbReference type="InterPro" id="IPR001610">
    <property type="entry name" value="PAC"/>
</dbReference>
<evidence type="ECO:0000313" key="8">
    <source>
        <dbReference type="Proteomes" id="UP000182800"/>
    </source>
</evidence>
<dbReference type="NCBIfam" id="TIGR00229">
    <property type="entry name" value="sensory_box"/>
    <property type="match status" value="1"/>
</dbReference>
<dbReference type="Proteomes" id="UP000050497">
    <property type="component" value="Unassembled WGS sequence"/>
</dbReference>
<accession>A0A0P7X7B2</accession>
<evidence type="ECO:0000259" key="4">
    <source>
        <dbReference type="PROSITE" id="PS50112"/>
    </source>
</evidence>
<organism evidence="5 7">
    <name type="scientific">Saliniramus fredricksonii</name>
    <dbReference type="NCBI Taxonomy" id="1653334"/>
    <lineage>
        <taxon>Bacteria</taxon>
        <taxon>Pseudomonadati</taxon>
        <taxon>Pseudomonadota</taxon>
        <taxon>Alphaproteobacteria</taxon>
        <taxon>Hyphomicrobiales</taxon>
        <taxon>Salinarimonadaceae</taxon>
        <taxon>Saliniramus</taxon>
    </lineage>
</organism>
<keyword evidence="1" id="KW-0285">Flavoprotein</keyword>
<protein>
    <submittedName>
        <fullName evidence="5 6">PAS domain S-box</fullName>
    </submittedName>
</protein>
<dbReference type="RefSeq" id="WP_074445487.1">
    <property type="nucleotide sequence ID" value="NZ_FMBM01000002.1"/>
</dbReference>
<dbReference type="InterPro" id="IPR000014">
    <property type="entry name" value="PAS"/>
</dbReference>
<comment type="caution">
    <text evidence="5">The sequence shown here is derived from an EMBL/GenBank/DDBJ whole genome shotgun (WGS) entry which is preliminary data.</text>
</comment>
<proteinExistence type="predicted"/>
<dbReference type="STRING" id="1653334.GA0071312_2854"/>
<dbReference type="PANTHER" id="PTHR47429">
    <property type="entry name" value="PROTEIN TWIN LOV 1"/>
    <property type="match status" value="1"/>
</dbReference>
<dbReference type="Gene3D" id="3.30.450.20">
    <property type="entry name" value="PAS domain"/>
    <property type="match status" value="1"/>
</dbReference>
<dbReference type="EMBL" id="FMBM01000002">
    <property type="protein sequence ID" value="SCC81883.1"/>
    <property type="molecule type" value="Genomic_DNA"/>
</dbReference>
<reference evidence="5 7" key="1">
    <citation type="submission" date="2015-09" db="EMBL/GenBank/DDBJ databases">
        <title>Identification and resolution of microdiversity through metagenomic sequencing of parallel consortia.</title>
        <authorList>
            <person name="Nelson W.C."/>
            <person name="Romine M.F."/>
            <person name="Lindemann S.R."/>
        </authorList>
    </citation>
    <scope>NUCLEOTIDE SEQUENCE [LARGE SCALE GENOMIC DNA]</scope>
    <source>
        <strain evidence="5">HL-109</strain>
    </source>
</reference>